<evidence type="ECO:0000313" key="9">
    <source>
        <dbReference type="EMBL" id="OMJ17264.1"/>
    </source>
</evidence>
<dbReference type="GO" id="GO:0006355">
    <property type="term" value="P:regulation of DNA-templated transcription"/>
    <property type="evidence" value="ECO:0007669"/>
    <property type="project" value="InterPro"/>
</dbReference>
<feature type="region of interest" description="Disordered" evidence="6">
    <location>
        <begin position="858"/>
        <end position="889"/>
    </location>
</feature>
<gene>
    <name evidence="9" type="ORF">AYI70_g6094</name>
    <name evidence="8" type="ORF">AYI70_g6349</name>
</gene>
<dbReference type="InterPro" id="IPR005033">
    <property type="entry name" value="YEATS"/>
</dbReference>
<feature type="region of interest" description="Disordered" evidence="6">
    <location>
        <begin position="145"/>
        <end position="457"/>
    </location>
</feature>
<evidence type="ECO:0000313" key="8">
    <source>
        <dbReference type="EMBL" id="OMJ16833.1"/>
    </source>
</evidence>
<keyword evidence="9" id="KW-0648">Protein biosynthesis</keyword>
<dbReference type="Pfam" id="PF03366">
    <property type="entry name" value="YEATS"/>
    <property type="match status" value="1"/>
</dbReference>
<keyword evidence="9" id="KW-0396">Initiation factor</keyword>
<evidence type="ECO:0000256" key="1">
    <source>
        <dbReference type="ARBA" id="ARBA00022408"/>
    </source>
</evidence>
<evidence type="ECO:0000256" key="5">
    <source>
        <dbReference type="PROSITE-ProRule" id="PRU00376"/>
    </source>
</evidence>
<feature type="region of interest" description="Disordered" evidence="6">
    <location>
        <begin position="488"/>
        <end position="741"/>
    </location>
</feature>
<feature type="domain" description="YEATS" evidence="7">
    <location>
        <begin position="1"/>
        <end position="142"/>
    </location>
</feature>
<feature type="compositionally biased region" description="Low complexity" evidence="6">
    <location>
        <begin position="211"/>
        <end position="221"/>
    </location>
</feature>
<dbReference type="InterPro" id="IPR055129">
    <property type="entry name" value="YEATS_dom"/>
</dbReference>
<dbReference type="EMBL" id="LSSN01002096">
    <property type="protein sequence ID" value="OMJ17264.1"/>
    <property type="molecule type" value="Genomic_DNA"/>
</dbReference>
<keyword evidence="3" id="KW-0804">Transcription</keyword>
<protein>
    <recommendedName>
        <fullName evidence="1">Protein AF-9 homolog</fullName>
    </recommendedName>
</protein>
<comment type="caution">
    <text evidence="9">The sequence shown here is derived from an EMBL/GenBank/DDBJ whole genome shotgun (WGS) entry which is preliminary data.</text>
</comment>
<name>A0A1R1XRP0_9FUNG</name>
<feature type="compositionally biased region" description="Polar residues" evidence="6">
    <location>
        <begin position="494"/>
        <end position="518"/>
    </location>
</feature>
<keyword evidence="10" id="KW-1185">Reference proteome</keyword>
<dbReference type="GO" id="GO:0000785">
    <property type="term" value="C:chromatin"/>
    <property type="evidence" value="ECO:0007669"/>
    <property type="project" value="UniProtKB-ARBA"/>
</dbReference>
<reference evidence="9 10" key="1">
    <citation type="submission" date="2017-01" db="EMBL/GenBank/DDBJ databases">
        <authorList>
            <person name="Mah S.A."/>
            <person name="Swanson W.J."/>
            <person name="Moy G.W."/>
            <person name="Vacquier V.D."/>
        </authorList>
    </citation>
    <scope>NUCLEOTIDE SEQUENCE [LARGE SCALE GENOMIC DNA]</scope>
    <source>
        <strain evidence="9 10">GSMNP</strain>
    </source>
</reference>
<evidence type="ECO:0000256" key="2">
    <source>
        <dbReference type="ARBA" id="ARBA00023015"/>
    </source>
</evidence>
<feature type="compositionally biased region" description="Polar residues" evidence="6">
    <location>
        <begin position="166"/>
        <end position="175"/>
    </location>
</feature>
<dbReference type="EMBL" id="LSSN01002214">
    <property type="protein sequence ID" value="OMJ16833.1"/>
    <property type="molecule type" value="Genomic_DNA"/>
</dbReference>
<dbReference type="InterPro" id="IPR038704">
    <property type="entry name" value="YEAST_sf"/>
</dbReference>
<feature type="compositionally biased region" description="Polar residues" evidence="6">
    <location>
        <begin position="269"/>
        <end position="280"/>
    </location>
</feature>
<evidence type="ECO:0000256" key="6">
    <source>
        <dbReference type="SAM" id="MobiDB-lite"/>
    </source>
</evidence>
<keyword evidence="4 5" id="KW-0539">Nucleus</keyword>
<keyword evidence="2" id="KW-0805">Transcription regulation</keyword>
<dbReference type="GO" id="GO:0003743">
    <property type="term" value="F:translation initiation factor activity"/>
    <property type="evidence" value="ECO:0007669"/>
    <property type="project" value="UniProtKB-KW"/>
</dbReference>
<evidence type="ECO:0000256" key="4">
    <source>
        <dbReference type="ARBA" id="ARBA00023242"/>
    </source>
</evidence>
<organism evidence="9 10">
    <name type="scientific">Smittium culicis</name>
    <dbReference type="NCBI Taxonomy" id="133412"/>
    <lineage>
        <taxon>Eukaryota</taxon>
        <taxon>Fungi</taxon>
        <taxon>Fungi incertae sedis</taxon>
        <taxon>Zoopagomycota</taxon>
        <taxon>Kickxellomycotina</taxon>
        <taxon>Harpellomycetes</taxon>
        <taxon>Harpellales</taxon>
        <taxon>Legeriomycetaceae</taxon>
        <taxon>Smittium</taxon>
    </lineage>
</organism>
<dbReference type="AlphaFoldDB" id="A0A1R1XRP0"/>
<dbReference type="GO" id="GO:0005634">
    <property type="term" value="C:nucleus"/>
    <property type="evidence" value="ECO:0007669"/>
    <property type="project" value="UniProtKB-SubCell"/>
</dbReference>
<feature type="compositionally biased region" description="Low complexity" evidence="6">
    <location>
        <begin position="176"/>
        <end position="199"/>
    </location>
</feature>
<dbReference type="Proteomes" id="UP000187283">
    <property type="component" value="Unassembled WGS sequence"/>
</dbReference>
<feature type="compositionally biased region" description="Polar residues" evidence="6">
    <location>
        <begin position="287"/>
        <end position="303"/>
    </location>
</feature>
<feature type="compositionally biased region" description="Polar residues" evidence="6">
    <location>
        <begin position="441"/>
        <end position="457"/>
    </location>
</feature>
<sequence length="996" mass="111167">MGVDSDTILTFIVKTTKKPTPNHEIDSDSGFNLYNWSVSLLEGRPGFDNNSRVLPYVKQVEFHLHDTFPSPVRFIKRPPYVVSEKGWGEFELVIVIHFNDFDLEPMEITHDLCFSKGPEYIEKYSKNIGIVSEEFEALLNRRPNISSKTIPSKRPTVSRKGLPKSSAMSTENKTPSYSSNSSDASDLSDYYSSSSNSDGNYKRKSHRPSNPSKSTTSSSIIPKRKHSSSPHPRSLDFNNKFSESDLENRRTNQNHNNISKKHNYKNLKQETNNSKLIPNRSNKKPTIGSSDSSRNTTGNNSPAHNKLVENPINEDNYRHDYSSENSFKRTKTSSPIPLPKKAGTSTSRKTKASLISKLKSKTARESISKSFPGSSNSHKIPQNSSKLSSNYDSKQLADKSKESIIPLTDSNSSRHKLIPNNKSPLSNDISSSSISFSSKIQRNNSSDTSHNPEYINNISKSYNKNENIKPTSSKKIIVEGLGSKPTRSKIIKDSSVSPPISKNSQMQISNKKSFSSDSNEPKGIKSKFSAAADYKKSTSKMSSRDRLTSELSKPKKSTGLYTKKPPLSSSLNADHAKKSPLADVLSSKPLPKSLKSSSELQKAEKSTINKTTISSNDKSRTPLPDSLSNEFPKKIDSNSKITDPIAPTTALSENRSFKRARVRGSGRFSAGTFRSSNPYSEQNYSINSKYDTYDYNDKKHSKPRYSSPTNSSSSLSSYYSSAADSTSGFSSSAGSEHSSTPKQLLDYTFDKSYPAEKIENNNSYKHPIDENIRKSNIKSDFTASSKANTRKKETVKQKLSFDEISPASKNIDLDKDEAIKKPSIVTAEPIKSDISNTMAYQNIDPFDKKLSENSSITKSTHLYNPKTDDNAKTSSHSIKTFNDNSQSRKANAPINRLELLESLYKYMENLDESETEKIIQILHEYSIKSIISNISLDLNSFDNSDIESEKSRIQNKLVEEAIDNVNNHGYYECDLEQLSDDALSSVYSYLNKGLYV</sequence>
<dbReference type="Gene3D" id="2.60.40.1970">
    <property type="entry name" value="YEATS domain"/>
    <property type="match status" value="1"/>
</dbReference>
<dbReference type="OrthoDB" id="1741717at2759"/>
<feature type="compositionally biased region" description="Polar residues" evidence="6">
    <location>
        <begin position="872"/>
        <end position="889"/>
    </location>
</feature>
<accession>A0A1R1XRP0</accession>
<feature type="compositionally biased region" description="Low complexity" evidence="6">
    <location>
        <begin position="706"/>
        <end position="738"/>
    </location>
</feature>
<evidence type="ECO:0000259" key="7">
    <source>
        <dbReference type="PROSITE" id="PS51037"/>
    </source>
</evidence>
<evidence type="ECO:0000313" key="10">
    <source>
        <dbReference type="Proteomes" id="UP000187283"/>
    </source>
</evidence>
<feature type="compositionally biased region" description="Polar residues" evidence="6">
    <location>
        <begin position="672"/>
        <end position="690"/>
    </location>
</feature>
<proteinExistence type="predicted"/>
<comment type="subcellular location">
    <subcellularLocation>
        <location evidence="5">Nucleus</location>
    </subcellularLocation>
</comment>
<feature type="compositionally biased region" description="Polar residues" evidence="6">
    <location>
        <begin position="368"/>
        <end position="393"/>
    </location>
</feature>
<dbReference type="STRING" id="133412.A0A1R1XRP0"/>
<dbReference type="PANTHER" id="PTHR47573:SF1">
    <property type="entry name" value="PROTEIN AF-9 HOMOLOG"/>
    <property type="match status" value="1"/>
</dbReference>
<feature type="compositionally biased region" description="Low complexity" evidence="6">
    <location>
        <begin position="423"/>
        <end position="440"/>
    </location>
</feature>
<dbReference type="PANTHER" id="PTHR47573">
    <property type="entry name" value="PROTEIN AF-9 HOMOLOG"/>
    <property type="match status" value="1"/>
</dbReference>
<feature type="compositionally biased region" description="Low complexity" evidence="6">
    <location>
        <begin position="585"/>
        <end position="600"/>
    </location>
</feature>
<dbReference type="PROSITE" id="PS51037">
    <property type="entry name" value="YEATS"/>
    <property type="match status" value="1"/>
</dbReference>
<evidence type="ECO:0000256" key="3">
    <source>
        <dbReference type="ARBA" id="ARBA00023163"/>
    </source>
</evidence>